<keyword evidence="1" id="KW-0472">Membrane</keyword>
<name>A0A158QX51_NIPBR</name>
<reference evidence="4" key="1">
    <citation type="submission" date="2016-04" db="UniProtKB">
        <authorList>
            <consortium name="WormBaseParasite"/>
        </authorList>
    </citation>
    <scope>IDENTIFICATION</scope>
</reference>
<accession>A0A158QX51</accession>
<evidence type="ECO:0000313" key="4">
    <source>
        <dbReference type="WBParaSite" id="NBR_0000622101-mRNA-1"/>
    </source>
</evidence>
<evidence type="ECO:0000313" key="2">
    <source>
        <dbReference type="EMBL" id="VDL69811.1"/>
    </source>
</evidence>
<dbReference type="Proteomes" id="UP000271162">
    <property type="component" value="Unassembled WGS sequence"/>
</dbReference>
<dbReference type="WBParaSite" id="NBR_0000622101-mRNA-1">
    <property type="protein sequence ID" value="NBR_0000622101-mRNA-1"/>
    <property type="gene ID" value="NBR_0000622101"/>
</dbReference>
<dbReference type="AlphaFoldDB" id="A0A158QX51"/>
<keyword evidence="3" id="KW-1185">Reference proteome</keyword>
<proteinExistence type="predicted"/>
<sequence length="111" mass="12256">MEERSRAVSETPSAINPLDIAESPKPYLILRMRISGIIVFLACIIAWAFAAPVSDTEAAYRILNKYLQRFGSDDLQDVYLIGDHGSAPFIMRPPTASTSDYSYNSHAFGLA</sequence>
<evidence type="ECO:0000313" key="3">
    <source>
        <dbReference type="Proteomes" id="UP000271162"/>
    </source>
</evidence>
<reference evidence="2 3" key="2">
    <citation type="submission" date="2018-11" db="EMBL/GenBank/DDBJ databases">
        <authorList>
            <consortium name="Pathogen Informatics"/>
        </authorList>
    </citation>
    <scope>NUCLEOTIDE SEQUENCE [LARGE SCALE GENOMIC DNA]</scope>
</reference>
<keyword evidence="1" id="KW-0812">Transmembrane</keyword>
<protein>
    <submittedName>
        <fullName evidence="2 4">Uncharacterized protein</fullName>
    </submittedName>
</protein>
<feature type="transmembrane region" description="Helical" evidence="1">
    <location>
        <begin position="34"/>
        <end position="53"/>
    </location>
</feature>
<dbReference type="STRING" id="27835.A0A158QX51"/>
<dbReference type="EMBL" id="UYSL01019786">
    <property type="protein sequence ID" value="VDL69811.1"/>
    <property type="molecule type" value="Genomic_DNA"/>
</dbReference>
<organism evidence="4">
    <name type="scientific">Nippostrongylus brasiliensis</name>
    <name type="common">Rat hookworm</name>
    <dbReference type="NCBI Taxonomy" id="27835"/>
    <lineage>
        <taxon>Eukaryota</taxon>
        <taxon>Metazoa</taxon>
        <taxon>Ecdysozoa</taxon>
        <taxon>Nematoda</taxon>
        <taxon>Chromadorea</taxon>
        <taxon>Rhabditida</taxon>
        <taxon>Rhabditina</taxon>
        <taxon>Rhabditomorpha</taxon>
        <taxon>Strongyloidea</taxon>
        <taxon>Heligmosomidae</taxon>
        <taxon>Nippostrongylus</taxon>
    </lineage>
</organism>
<gene>
    <name evidence="2" type="ORF">NBR_LOCUS6222</name>
</gene>
<keyword evidence="1" id="KW-1133">Transmembrane helix</keyword>
<evidence type="ECO:0000256" key="1">
    <source>
        <dbReference type="SAM" id="Phobius"/>
    </source>
</evidence>